<protein>
    <submittedName>
        <fullName evidence="2">Uncharacterized protein</fullName>
    </submittedName>
</protein>
<name>A0A2S5GZH2_9BURK</name>
<proteinExistence type="predicted"/>
<reference evidence="2 3" key="1">
    <citation type="submission" date="2018-02" db="EMBL/GenBank/DDBJ databases">
        <title>Draft Genome of Achromobacter spanius stain 6.</title>
        <authorList>
            <person name="Gunasekera T.S."/>
            <person name="Radwan O."/>
            <person name="Ruiz O.N."/>
        </authorList>
    </citation>
    <scope>NUCLEOTIDE SEQUENCE [LARGE SCALE GENOMIC DNA]</scope>
    <source>
        <strain evidence="2 3">6</strain>
    </source>
</reference>
<accession>A0A2S5GZH2</accession>
<feature type="transmembrane region" description="Helical" evidence="1">
    <location>
        <begin position="21"/>
        <end position="46"/>
    </location>
</feature>
<comment type="caution">
    <text evidence="2">The sequence shown here is derived from an EMBL/GenBank/DDBJ whole genome shotgun (WGS) entry which is preliminary data.</text>
</comment>
<keyword evidence="1" id="KW-1133">Transmembrane helix</keyword>
<dbReference type="AlphaFoldDB" id="A0A2S5GZH2"/>
<evidence type="ECO:0000256" key="1">
    <source>
        <dbReference type="SAM" id="Phobius"/>
    </source>
</evidence>
<organism evidence="2 3">
    <name type="scientific">Achromobacter spanius</name>
    <dbReference type="NCBI Taxonomy" id="217203"/>
    <lineage>
        <taxon>Bacteria</taxon>
        <taxon>Pseudomonadati</taxon>
        <taxon>Pseudomonadota</taxon>
        <taxon>Betaproteobacteria</taxon>
        <taxon>Burkholderiales</taxon>
        <taxon>Alcaligenaceae</taxon>
        <taxon>Achromobacter</taxon>
    </lineage>
</organism>
<keyword evidence="1" id="KW-0472">Membrane</keyword>
<dbReference type="Proteomes" id="UP000239990">
    <property type="component" value="Unassembled WGS sequence"/>
</dbReference>
<dbReference type="EMBL" id="PREU01000001">
    <property type="protein sequence ID" value="PPA78265.1"/>
    <property type="molecule type" value="Genomic_DNA"/>
</dbReference>
<evidence type="ECO:0000313" key="2">
    <source>
        <dbReference type="EMBL" id="PPA78265.1"/>
    </source>
</evidence>
<gene>
    <name evidence="2" type="ORF">C4E15_03075</name>
</gene>
<sequence>MRIRFRSRDRIRCFFPGGGLAMRYFLILVGAAVVAYLLARGIAAVFSDRKRTKSDRDSK</sequence>
<keyword evidence="1" id="KW-0812">Transmembrane</keyword>
<evidence type="ECO:0000313" key="3">
    <source>
        <dbReference type="Proteomes" id="UP000239990"/>
    </source>
</evidence>